<name>A0AAW1Y5B9_RUBAR</name>
<organism evidence="1 2">
    <name type="scientific">Rubus argutus</name>
    <name type="common">Southern blackberry</name>
    <dbReference type="NCBI Taxonomy" id="59490"/>
    <lineage>
        <taxon>Eukaryota</taxon>
        <taxon>Viridiplantae</taxon>
        <taxon>Streptophyta</taxon>
        <taxon>Embryophyta</taxon>
        <taxon>Tracheophyta</taxon>
        <taxon>Spermatophyta</taxon>
        <taxon>Magnoliopsida</taxon>
        <taxon>eudicotyledons</taxon>
        <taxon>Gunneridae</taxon>
        <taxon>Pentapetalae</taxon>
        <taxon>rosids</taxon>
        <taxon>fabids</taxon>
        <taxon>Rosales</taxon>
        <taxon>Rosaceae</taxon>
        <taxon>Rosoideae</taxon>
        <taxon>Rosoideae incertae sedis</taxon>
        <taxon>Rubus</taxon>
    </lineage>
</organism>
<comment type="caution">
    <text evidence="1">The sequence shown here is derived from an EMBL/GenBank/DDBJ whole genome shotgun (WGS) entry which is preliminary data.</text>
</comment>
<reference evidence="1 2" key="1">
    <citation type="journal article" date="2023" name="G3 (Bethesda)">
        <title>A chromosome-length genome assembly and annotation of blackberry (Rubus argutus, cv. 'Hillquist').</title>
        <authorList>
            <person name="Bruna T."/>
            <person name="Aryal R."/>
            <person name="Dudchenko O."/>
            <person name="Sargent D.J."/>
            <person name="Mead D."/>
            <person name="Buti M."/>
            <person name="Cavallini A."/>
            <person name="Hytonen T."/>
            <person name="Andres J."/>
            <person name="Pham M."/>
            <person name="Weisz D."/>
            <person name="Mascagni F."/>
            <person name="Usai G."/>
            <person name="Natali L."/>
            <person name="Bassil N."/>
            <person name="Fernandez G.E."/>
            <person name="Lomsadze A."/>
            <person name="Armour M."/>
            <person name="Olukolu B."/>
            <person name="Poorten T."/>
            <person name="Britton C."/>
            <person name="Davik J."/>
            <person name="Ashrafi H."/>
            <person name="Aiden E.L."/>
            <person name="Borodovsky M."/>
            <person name="Worthington M."/>
        </authorList>
    </citation>
    <scope>NUCLEOTIDE SEQUENCE [LARGE SCALE GENOMIC DNA]</scope>
    <source>
        <strain evidence="1">PI 553951</strain>
    </source>
</reference>
<evidence type="ECO:0000313" key="1">
    <source>
        <dbReference type="EMBL" id="KAK9944281.1"/>
    </source>
</evidence>
<dbReference type="Proteomes" id="UP001457282">
    <property type="component" value="Unassembled WGS sequence"/>
</dbReference>
<gene>
    <name evidence="1" type="ORF">M0R45_009855</name>
</gene>
<accession>A0AAW1Y5B9</accession>
<dbReference type="EMBL" id="JBEDUW010000002">
    <property type="protein sequence ID" value="KAK9944281.1"/>
    <property type="molecule type" value="Genomic_DNA"/>
</dbReference>
<proteinExistence type="predicted"/>
<protein>
    <submittedName>
        <fullName evidence="1">Uncharacterized protein</fullName>
    </submittedName>
</protein>
<dbReference type="AlphaFoldDB" id="A0AAW1Y5B9"/>
<evidence type="ECO:0000313" key="2">
    <source>
        <dbReference type="Proteomes" id="UP001457282"/>
    </source>
</evidence>
<sequence length="80" mass="8823">MRGCVDGEHGSEARNSDMIIGDDKEKARCGCAIRARLVELWRIELEGAAVLWQRCGGVCSGSVSCSEERLRGSRRNSIRL</sequence>
<keyword evidence="2" id="KW-1185">Reference proteome</keyword>